<dbReference type="Proteomes" id="UP001501231">
    <property type="component" value="Unassembled WGS sequence"/>
</dbReference>
<comment type="caution">
    <text evidence="2">The sequence shown here is derived from an EMBL/GenBank/DDBJ whole genome shotgun (WGS) entry which is preliminary data.</text>
</comment>
<gene>
    <name evidence="2" type="ORF">GCM10010191_81660</name>
</gene>
<protein>
    <recommendedName>
        <fullName evidence="4">Alpha/beta hydrolase fold-3 domain-containing protein</fullName>
    </recommendedName>
</protein>
<evidence type="ECO:0000256" key="1">
    <source>
        <dbReference type="SAM" id="MobiDB-lite"/>
    </source>
</evidence>
<name>A0ABN3KA84_9ACTN</name>
<feature type="region of interest" description="Disordered" evidence="1">
    <location>
        <begin position="83"/>
        <end position="114"/>
    </location>
</feature>
<dbReference type="InterPro" id="IPR029058">
    <property type="entry name" value="AB_hydrolase_fold"/>
</dbReference>
<dbReference type="Gene3D" id="3.40.50.1820">
    <property type="entry name" value="alpha/beta hydrolase"/>
    <property type="match status" value="1"/>
</dbReference>
<proteinExistence type="predicted"/>
<evidence type="ECO:0008006" key="4">
    <source>
        <dbReference type="Google" id="ProtNLM"/>
    </source>
</evidence>
<reference evidence="2 3" key="1">
    <citation type="journal article" date="2019" name="Int. J. Syst. Evol. Microbiol.">
        <title>The Global Catalogue of Microorganisms (GCM) 10K type strain sequencing project: providing services to taxonomists for standard genome sequencing and annotation.</title>
        <authorList>
            <consortium name="The Broad Institute Genomics Platform"/>
            <consortium name="The Broad Institute Genome Sequencing Center for Infectious Disease"/>
            <person name="Wu L."/>
            <person name="Ma J."/>
        </authorList>
    </citation>
    <scope>NUCLEOTIDE SEQUENCE [LARGE SCALE GENOMIC DNA]</scope>
    <source>
        <strain evidence="2 3">JCM 3325</strain>
    </source>
</reference>
<sequence>MTYASRIWQAGGVAELHVWPGGFHGFGGMAPDAAISRQAVAAQLNGCAACSPPRGTATAVREVPSTMAAALAATAGIHSVLGRTGESIRKNHDHSRGRSQAGIVAGQRPPGGGR</sequence>
<dbReference type="EMBL" id="BAAARW010000038">
    <property type="protein sequence ID" value="GAA2451253.1"/>
    <property type="molecule type" value="Genomic_DNA"/>
</dbReference>
<feature type="compositionally biased region" description="Basic and acidic residues" evidence="1">
    <location>
        <begin position="86"/>
        <end position="96"/>
    </location>
</feature>
<organism evidence="2 3">
    <name type="scientific">Actinomadura vinacea</name>
    <dbReference type="NCBI Taxonomy" id="115336"/>
    <lineage>
        <taxon>Bacteria</taxon>
        <taxon>Bacillati</taxon>
        <taxon>Actinomycetota</taxon>
        <taxon>Actinomycetes</taxon>
        <taxon>Streptosporangiales</taxon>
        <taxon>Thermomonosporaceae</taxon>
        <taxon>Actinomadura</taxon>
    </lineage>
</organism>
<keyword evidence="3" id="KW-1185">Reference proteome</keyword>
<evidence type="ECO:0000313" key="3">
    <source>
        <dbReference type="Proteomes" id="UP001501231"/>
    </source>
</evidence>
<accession>A0ABN3KA84</accession>
<evidence type="ECO:0000313" key="2">
    <source>
        <dbReference type="EMBL" id="GAA2451253.1"/>
    </source>
</evidence>